<name>A0A919GCH3_9ACTN</name>
<dbReference type="EMBL" id="BNAT01000002">
    <property type="protein sequence ID" value="GHH82222.1"/>
    <property type="molecule type" value="Genomic_DNA"/>
</dbReference>
<evidence type="ECO:0000313" key="2">
    <source>
        <dbReference type="EMBL" id="GHH82222.1"/>
    </source>
</evidence>
<evidence type="ECO:0000256" key="1">
    <source>
        <dbReference type="SAM" id="MobiDB-lite"/>
    </source>
</evidence>
<dbReference type="AlphaFoldDB" id="A0A919GCH3"/>
<dbReference type="Proteomes" id="UP000603227">
    <property type="component" value="Unassembled WGS sequence"/>
</dbReference>
<feature type="region of interest" description="Disordered" evidence="1">
    <location>
        <begin position="28"/>
        <end position="48"/>
    </location>
</feature>
<reference evidence="2" key="2">
    <citation type="submission" date="2020-09" db="EMBL/GenBank/DDBJ databases">
        <authorList>
            <person name="Sun Q."/>
            <person name="Zhou Y."/>
        </authorList>
    </citation>
    <scope>NUCLEOTIDE SEQUENCE</scope>
    <source>
        <strain evidence="2">CGMCC 4.7403</strain>
    </source>
</reference>
<accession>A0A919GCH3</accession>
<organism evidence="2 3">
    <name type="scientific">Streptomyces capitiformicae</name>
    <dbReference type="NCBI Taxonomy" id="2014920"/>
    <lineage>
        <taxon>Bacteria</taxon>
        <taxon>Bacillati</taxon>
        <taxon>Actinomycetota</taxon>
        <taxon>Actinomycetes</taxon>
        <taxon>Kitasatosporales</taxon>
        <taxon>Streptomycetaceae</taxon>
        <taxon>Streptomyces</taxon>
    </lineage>
</organism>
<gene>
    <name evidence="2" type="ORF">GCM10017771_05820</name>
</gene>
<keyword evidence="3" id="KW-1185">Reference proteome</keyword>
<protein>
    <submittedName>
        <fullName evidence="2">Uncharacterized protein</fullName>
    </submittedName>
</protein>
<evidence type="ECO:0000313" key="3">
    <source>
        <dbReference type="Proteomes" id="UP000603227"/>
    </source>
</evidence>
<reference evidence="2" key="1">
    <citation type="journal article" date="2014" name="Int. J. Syst. Evol. Microbiol.">
        <title>Complete genome sequence of Corynebacterium casei LMG S-19264T (=DSM 44701T), isolated from a smear-ripened cheese.</title>
        <authorList>
            <consortium name="US DOE Joint Genome Institute (JGI-PGF)"/>
            <person name="Walter F."/>
            <person name="Albersmeier A."/>
            <person name="Kalinowski J."/>
            <person name="Ruckert C."/>
        </authorList>
    </citation>
    <scope>NUCLEOTIDE SEQUENCE</scope>
    <source>
        <strain evidence="2">CGMCC 4.7403</strain>
    </source>
</reference>
<proteinExistence type="predicted"/>
<sequence>MGRTQRVTVWVRSAKMSGVLGVLDAGTPGTPDVLGTGVPGRLPGVGAG</sequence>
<comment type="caution">
    <text evidence="2">The sequence shown here is derived from an EMBL/GenBank/DDBJ whole genome shotgun (WGS) entry which is preliminary data.</text>
</comment>